<organism>
    <name type="scientific">Pediculus humanus subsp. corporis</name>
    <name type="common">Body louse</name>
    <dbReference type="NCBI Taxonomy" id="121224"/>
    <lineage>
        <taxon>Eukaryota</taxon>
        <taxon>Metazoa</taxon>
        <taxon>Ecdysozoa</taxon>
        <taxon>Arthropoda</taxon>
        <taxon>Hexapoda</taxon>
        <taxon>Insecta</taxon>
        <taxon>Pterygota</taxon>
        <taxon>Neoptera</taxon>
        <taxon>Paraneoptera</taxon>
        <taxon>Psocodea</taxon>
        <taxon>Troctomorpha</taxon>
        <taxon>Phthiraptera</taxon>
        <taxon>Anoplura</taxon>
        <taxon>Pediculidae</taxon>
        <taxon>Pediculus</taxon>
    </lineage>
</organism>
<accession>E0VRE3</accession>
<evidence type="ECO:0000313" key="10">
    <source>
        <dbReference type="EMBL" id="EEB15949.1"/>
    </source>
</evidence>
<evidence type="ECO:0000259" key="9">
    <source>
        <dbReference type="Pfam" id="PF23098"/>
    </source>
</evidence>
<dbReference type="FunFam" id="2.130.10.10:FF:001909">
    <property type="entry name" value="WD repeat, SAM and U-box domain-containing protein"/>
    <property type="match status" value="1"/>
</dbReference>
<dbReference type="CTD" id="8237805"/>
<name>E0VRE3_PEDHC</name>
<dbReference type="STRING" id="121224.E0VRE3"/>
<keyword evidence="5" id="KW-0539">Nucleus</keyword>
<dbReference type="KEGG" id="phu:Phum_PHUM397260"/>
<dbReference type="OrthoDB" id="273340at2759"/>
<evidence type="ECO:0000313" key="12">
    <source>
        <dbReference type="Proteomes" id="UP000009046"/>
    </source>
</evidence>
<evidence type="ECO:0000256" key="3">
    <source>
        <dbReference type="ARBA" id="ARBA00022574"/>
    </source>
</evidence>
<dbReference type="OMA" id="GYFMDVR"/>
<dbReference type="EnsemblMetazoa" id="PHUM397260-RA">
    <property type="protein sequence ID" value="PHUM397260-PA"/>
    <property type="gene ID" value="PHUM397260"/>
</dbReference>
<evidence type="ECO:0000313" key="11">
    <source>
        <dbReference type="EnsemblMetazoa" id="PHUM397260-PA"/>
    </source>
</evidence>
<protein>
    <submittedName>
        <fullName evidence="10 11">Nucleolar protein, putative</fullName>
    </submittedName>
</protein>
<feature type="region of interest" description="Disordered" evidence="6">
    <location>
        <begin position="515"/>
        <end position="549"/>
    </location>
</feature>
<dbReference type="InterPro" id="IPR056550">
    <property type="entry name" value="NOL10_2nd"/>
</dbReference>
<dbReference type="GeneID" id="8237805"/>
<dbReference type="EMBL" id="AAZO01004655">
    <property type="status" value="NOT_ANNOTATED_CDS"/>
    <property type="molecule type" value="Genomic_DNA"/>
</dbReference>
<evidence type="ECO:0000256" key="4">
    <source>
        <dbReference type="ARBA" id="ARBA00022737"/>
    </source>
</evidence>
<keyword evidence="4" id="KW-0677">Repeat</keyword>
<proteinExistence type="inferred from homology"/>
<dbReference type="HOGENOM" id="CLU_009923_2_0_1"/>
<gene>
    <name evidence="11" type="primary">8237805</name>
    <name evidence="10" type="ORF">Phum_PHUM397260</name>
</gene>
<comment type="similarity">
    <text evidence="2">Belongs to the WD repeat NOL10/ENP2 family.</text>
</comment>
<evidence type="ECO:0000259" key="7">
    <source>
        <dbReference type="Pfam" id="PF08159"/>
    </source>
</evidence>
<dbReference type="InterPro" id="IPR036322">
    <property type="entry name" value="WD40_repeat_dom_sf"/>
</dbReference>
<feature type="domain" description="NUC153" evidence="7">
    <location>
        <begin position="469"/>
        <end position="492"/>
    </location>
</feature>
<evidence type="ECO:0000256" key="5">
    <source>
        <dbReference type="ARBA" id="ARBA00023242"/>
    </source>
</evidence>
<dbReference type="EMBL" id="DS235465">
    <property type="protein sequence ID" value="EEB15949.1"/>
    <property type="molecule type" value="Genomic_DNA"/>
</dbReference>
<feature type="compositionally biased region" description="Acidic residues" evidence="6">
    <location>
        <begin position="536"/>
        <end position="545"/>
    </location>
</feature>
<dbReference type="InParanoid" id="E0VRE3"/>
<dbReference type="GO" id="GO:0030686">
    <property type="term" value="C:90S preribosome"/>
    <property type="evidence" value="ECO:0007669"/>
    <property type="project" value="TreeGrafter"/>
</dbReference>
<reference evidence="10" key="1">
    <citation type="submission" date="2007-04" db="EMBL/GenBank/DDBJ databases">
        <title>Annotation of Pediculus humanus corporis strain USDA.</title>
        <authorList>
            <person name="Kirkness E."/>
            <person name="Hannick L."/>
            <person name="Hass B."/>
            <person name="Bruggner R."/>
            <person name="Lawson D."/>
            <person name="Bidwell S."/>
            <person name="Joardar V."/>
            <person name="Caler E."/>
            <person name="Walenz B."/>
            <person name="Inman J."/>
            <person name="Schobel S."/>
            <person name="Galinsky K."/>
            <person name="Amedeo P."/>
            <person name="Strausberg R."/>
        </authorList>
    </citation>
    <scope>NUCLEOTIDE SEQUENCE</scope>
    <source>
        <strain evidence="10">USDA</strain>
    </source>
</reference>
<evidence type="ECO:0000256" key="2">
    <source>
        <dbReference type="ARBA" id="ARBA00005264"/>
    </source>
</evidence>
<dbReference type="SUPFAM" id="SSF50978">
    <property type="entry name" value="WD40 repeat-like"/>
    <property type="match status" value="1"/>
</dbReference>
<dbReference type="InterPro" id="IPR056551">
    <property type="entry name" value="Beta-prop_NOL10_N"/>
</dbReference>
<evidence type="ECO:0000259" key="8">
    <source>
        <dbReference type="Pfam" id="PF23097"/>
    </source>
</evidence>
<keyword evidence="12" id="KW-1185">Reference proteome</keyword>
<dbReference type="InterPro" id="IPR040382">
    <property type="entry name" value="NOL10/Enp2"/>
</dbReference>
<dbReference type="Pfam" id="PF08159">
    <property type="entry name" value="NUC153"/>
    <property type="match status" value="1"/>
</dbReference>
<dbReference type="InterPro" id="IPR015943">
    <property type="entry name" value="WD40/YVTN_repeat-like_dom_sf"/>
</dbReference>
<dbReference type="GO" id="GO:0032040">
    <property type="term" value="C:small-subunit processome"/>
    <property type="evidence" value="ECO:0007669"/>
    <property type="project" value="TreeGrafter"/>
</dbReference>
<dbReference type="Gene3D" id="2.130.10.10">
    <property type="entry name" value="YVTN repeat-like/Quinoprotein amine dehydrogenase"/>
    <property type="match status" value="1"/>
</dbReference>
<feature type="domain" description="Nucleolar protein 10-like second" evidence="8">
    <location>
        <begin position="368"/>
        <end position="416"/>
    </location>
</feature>
<reference evidence="10" key="2">
    <citation type="submission" date="2007-04" db="EMBL/GenBank/DDBJ databases">
        <title>The genome of the human body louse.</title>
        <authorList>
            <consortium name="The Human Body Louse Genome Consortium"/>
            <person name="Kirkness E."/>
            <person name="Walenz B."/>
            <person name="Hass B."/>
            <person name="Bruggner R."/>
            <person name="Strausberg R."/>
        </authorList>
    </citation>
    <scope>NUCLEOTIDE SEQUENCE</scope>
    <source>
        <strain evidence="10">USDA</strain>
    </source>
</reference>
<sequence>MEVIDPNNVKIYNLSAGKSLPEWLSDRKKRALQKKDIDIRRRIELIQDFNMPGVSTNINISPDGQYILATGIYKPRVKCFDVHHLSMKFERCLDSEVVAFQILSEDYSKLVFLQCDRYIEFHAAGGYYYKLRIPKFGRDLKYHSPTSELFIVGASSDIYRLNLERGQFLMSYETNSSEINKCAVSPVYNLLMCGTREGKVEAWDPRERNRVGELDCALHCTSDTPLEGFPSVTALNFQNGLTMGVGTATGQILLYDIRANKPFFIKDHLYGLPIKNIEFENNHDFVMSMDSSVLKIWEKNSGKMFTSIEGKSDFNDLCFVKNTGMLFIANENTKILTYYIPSLGPAPRWCGFLDSLTEELEESKINTIYDDYKFVTKAELADLGLSHLLGTTLLRAYMHGYFIDIRLYKKAKAISDPFAFEKYRKKKIRELIESERQNRVKAIKLPSVNKDLALKLMSDGRKQSNLLEDERFSNLFKKPEFEIDQNAEEYRLAYPHLSRMDNKKKKKEREKLLQDKFQEISGGGNDEELEGRNSSDEESSSDDEAEIKNELRKQYAIIRRERREKELEEEKMSEPKFYELKEGEDYKGIRHLKNKINKSSLGDRVEKEERNRILFTGRGNREMKFHFKKNQKDSKYEEKIKRHQEERRMLHRSAMGLLKKEKPRMWKGKRVV</sequence>
<keyword evidence="3" id="KW-0853">WD repeat</keyword>
<dbReference type="Pfam" id="PF23098">
    <property type="entry name" value="Beta-prop_NOL10_N"/>
    <property type="match status" value="1"/>
</dbReference>
<dbReference type="PANTHER" id="PTHR14927:SF0">
    <property type="entry name" value="NUCLEOLAR PROTEIN 10"/>
    <property type="match status" value="1"/>
</dbReference>
<dbReference type="Pfam" id="PF23097">
    <property type="entry name" value="NOL10_2nd"/>
    <property type="match status" value="1"/>
</dbReference>
<reference evidence="11" key="3">
    <citation type="submission" date="2020-05" db="UniProtKB">
        <authorList>
            <consortium name="EnsemblMetazoa"/>
        </authorList>
    </citation>
    <scope>IDENTIFICATION</scope>
    <source>
        <strain evidence="11">USDA</strain>
    </source>
</reference>
<dbReference type="eggNOG" id="KOG2321">
    <property type="taxonomic scope" value="Eukaryota"/>
</dbReference>
<dbReference type="GO" id="GO:0000462">
    <property type="term" value="P:maturation of SSU-rRNA from tricistronic rRNA transcript (SSU-rRNA, 5.8S rRNA, LSU-rRNA)"/>
    <property type="evidence" value="ECO:0007669"/>
    <property type="project" value="TreeGrafter"/>
</dbReference>
<dbReference type="InterPro" id="IPR012580">
    <property type="entry name" value="NUC153"/>
</dbReference>
<comment type="subcellular location">
    <subcellularLocation>
        <location evidence="1">Nucleus</location>
        <location evidence="1">Nucleolus</location>
    </subcellularLocation>
</comment>
<dbReference type="VEuPathDB" id="VectorBase:PHUM397260"/>
<dbReference type="PANTHER" id="PTHR14927">
    <property type="entry name" value="NUCLEOLAR PROTEIN 10"/>
    <property type="match status" value="1"/>
</dbReference>
<dbReference type="FunCoup" id="E0VRE3">
    <property type="interactions" value="2031"/>
</dbReference>
<feature type="domain" description="Nucleolar protein 10-like N-terminal" evidence="9">
    <location>
        <begin position="2"/>
        <end position="366"/>
    </location>
</feature>
<dbReference type="AlphaFoldDB" id="E0VRE3"/>
<dbReference type="Proteomes" id="UP000009046">
    <property type="component" value="Unassembled WGS sequence"/>
</dbReference>
<evidence type="ECO:0000256" key="1">
    <source>
        <dbReference type="ARBA" id="ARBA00004604"/>
    </source>
</evidence>
<evidence type="ECO:0000256" key="6">
    <source>
        <dbReference type="SAM" id="MobiDB-lite"/>
    </source>
</evidence>
<dbReference type="RefSeq" id="XP_002428687.1">
    <property type="nucleotide sequence ID" value="XM_002428642.1"/>
</dbReference>